<organism evidence="1 2">
    <name type="scientific">Actinidia rufa</name>
    <dbReference type="NCBI Taxonomy" id="165716"/>
    <lineage>
        <taxon>Eukaryota</taxon>
        <taxon>Viridiplantae</taxon>
        <taxon>Streptophyta</taxon>
        <taxon>Embryophyta</taxon>
        <taxon>Tracheophyta</taxon>
        <taxon>Spermatophyta</taxon>
        <taxon>Magnoliopsida</taxon>
        <taxon>eudicotyledons</taxon>
        <taxon>Gunneridae</taxon>
        <taxon>Pentapetalae</taxon>
        <taxon>asterids</taxon>
        <taxon>Ericales</taxon>
        <taxon>Actinidiaceae</taxon>
        <taxon>Actinidia</taxon>
    </lineage>
</organism>
<evidence type="ECO:0000313" key="2">
    <source>
        <dbReference type="Proteomes" id="UP000585474"/>
    </source>
</evidence>
<sequence length="142" mass="13763">MERNIPVTAVPATAILLTENAPLGGVSAAGSVAGEGPEVGAGGEAMTGAGDWDLVAGDGDGVGVRTGDGDGDGVAGAGAGTGVGDGDGGGVAGAGVGVAVGEILGEAAGDCARHEVVNRASNNRIRQLEPIRIFFREREKWV</sequence>
<reference evidence="2" key="1">
    <citation type="submission" date="2019-07" db="EMBL/GenBank/DDBJ databases">
        <title>De Novo Assembly of kiwifruit Actinidia rufa.</title>
        <authorList>
            <person name="Sugita-Konishi S."/>
            <person name="Sato K."/>
            <person name="Mori E."/>
            <person name="Abe Y."/>
            <person name="Kisaki G."/>
            <person name="Hamano K."/>
            <person name="Suezawa K."/>
            <person name="Otani M."/>
            <person name="Fukuda T."/>
            <person name="Manabe T."/>
            <person name="Gomi K."/>
            <person name="Tabuchi M."/>
            <person name="Akimitsu K."/>
            <person name="Kataoka I."/>
        </authorList>
    </citation>
    <scope>NUCLEOTIDE SEQUENCE [LARGE SCALE GENOMIC DNA]</scope>
    <source>
        <strain evidence="2">cv. Fuchu</strain>
    </source>
</reference>
<accession>A0A7J0DPB6</accession>
<protein>
    <submittedName>
        <fullName evidence="1">Uncharacterized protein</fullName>
    </submittedName>
</protein>
<proteinExistence type="predicted"/>
<evidence type="ECO:0000313" key="1">
    <source>
        <dbReference type="EMBL" id="GFS39567.1"/>
    </source>
</evidence>
<name>A0A7J0DPB6_9ERIC</name>
<keyword evidence="2" id="KW-1185">Reference proteome</keyword>
<gene>
    <name evidence="1" type="ORF">Acr_00g0063740</name>
</gene>
<dbReference type="AlphaFoldDB" id="A0A7J0DPB6"/>
<dbReference type="EMBL" id="BJWL01000333">
    <property type="protein sequence ID" value="GFS39567.1"/>
    <property type="molecule type" value="Genomic_DNA"/>
</dbReference>
<comment type="caution">
    <text evidence="1">The sequence shown here is derived from an EMBL/GenBank/DDBJ whole genome shotgun (WGS) entry which is preliminary data.</text>
</comment>
<dbReference type="Proteomes" id="UP000585474">
    <property type="component" value="Unassembled WGS sequence"/>
</dbReference>